<comment type="caution">
    <text evidence="2">The sequence shown here is derived from an EMBL/GenBank/DDBJ whole genome shotgun (WGS) entry which is preliminary data.</text>
</comment>
<reference evidence="2" key="1">
    <citation type="journal article" date="2020" name="mSystems">
        <title>Genome- and Community-Level Interaction Insights into Carbon Utilization and Element Cycling Functions of Hydrothermarchaeota in Hydrothermal Sediment.</title>
        <authorList>
            <person name="Zhou Z."/>
            <person name="Liu Y."/>
            <person name="Xu W."/>
            <person name="Pan J."/>
            <person name="Luo Z.H."/>
            <person name="Li M."/>
        </authorList>
    </citation>
    <scope>NUCLEOTIDE SEQUENCE [LARGE SCALE GENOMIC DNA]</scope>
    <source>
        <strain evidence="2">HyVt-633</strain>
    </source>
</reference>
<feature type="transmembrane region" description="Helical" evidence="1">
    <location>
        <begin position="44"/>
        <end position="62"/>
    </location>
</feature>
<feature type="transmembrane region" description="Helical" evidence="1">
    <location>
        <begin position="139"/>
        <end position="160"/>
    </location>
</feature>
<dbReference type="EMBL" id="DRSQ01000228">
    <property type="protein sequence ID" value="HHE33014.1"/>
    <property type="molecule type" value="Genomic_DNA"/>
</dbReference>
<keyword evidence="1" id="KW-0812">Transmembrane</keyword>
<keyword evidence="1" id="KW-1133">Transmembrane helix</keyword>
<keyword evidence="1" id="KW-0472">Membrane</keyword>
<accession>A0A7C5DLY9</accession>
<dbReference type="Proteomes" id="UP000886058">
    <property type="component" value="Unassembled WGS sequence"/>
</dbReference>
<name>A0A7C5DLY9_9CHLB</name>
<feature type="transmembrane region" description="Helical" evidence="1">
    <location>
        <begin position="194"/>
        <end position="212"/>
    </location>
</feature>
<evidence type="ECO:0000256" key="1">
    <source>
        <dbReference type="SAM" id="Phobius"/>
    </source>
</evidence>
<proteinExistence type="predicted"/>
<sequence length="226" mass="26483">MDTIIVAAFGIPQAIMVVIATKNYQESFRPDYTLNINDFDNQIFYLLIYFSISILLGVIAYAHSGAKASEGYVKKAIIEHYNSCPKCKGGKNHCTYQPDNLYDFLIGFEARCVFGTLTTSLLLFLNTYLYIILTKKYNVSIITSSIICIIILFLVIYHYVWRYDFKREISNKKRTQWLTTIGSCILTKKYNYKIIFWILIVPYLMISHFPLYSKKQERKAKERMNW</sequence>
<organism evidence="2">
    <name type="scientific">Chlorobaculum parvum</name>
    <dbReference type="NCBI Taxonomy" id="274539"/>
    <lineage>
        <taxon>Bacteria</taxon>
        <taxon>Pseudomonadati</taxon>
        <taxon>Chlorobiota</taxon>
        <taxon>Chlorobiia</taxon>
        <taxon>Chlorobiales</taxon>
        <taxon>Chlorobiaceae</taxon>
        <taxon>Chlorobaculum</taxon>
    </lineage>
</organism>
<feature type="transmembrane region" description="Helical" evidence="1">
    <location>
        <begin position="112"/>
        <end position="133"/>
    </location>
</feature>
<protein>
    <submittedName>
        <fullName evidence="2">Uncharacterized protein</fullName>
    </submittedName>
</protein>
<evidence type="ECO:0000313" key="2">
    <source>
        <dbReference type="EMBL" id="HHE33014.1"/>
    </source>
</evidence>
<dbReference type="AlphaFoldDB" id="A0A7C5DLY9"/>
<gene>
    <name evidence="2" type="ORF">ENL07_10455</name>
</gene>